<dbReference type="OrthoDB" id="5902971at2759"/>
<feature type="signal peptide" evidence="1">
    <location>
        <begin position="1"/>
        <end position="15"/>
    </location>
</feature>
<feature type="chain" id="PRO_5036221314" evidence="1">
    <location>
        <begin position="16"/>
        <end position="322"/>
    </location>
</feature>
<reference evidence="2" key="1">
    <citation type="submission" date="2020-09" db="EMBL/GenBank/DDBJ databases">
        <authorList>
            <person name="Kikuchi T."/>
        </authorList>
    </citation>
    <scope>NUCLEOTIDE SEQUENCE</scope>
    <source>
        <strain evidence="2">SH1</strain>
    </source>
</reference>
<keyword evidence="1" id="KW-0732">Signal</keyword>
<dbReference type="EMBL" id="CAJFDH010000005">
    <property type="protein sequence ID" value="CAD5223921.1"/>
    <property type="molecule type" value="Genomic_DNA"/>
</dbReference>
<accession>A0A811L882</accession>
<name>A0A811L882_9BILA</name>
<sequence>MKCVLFLTVLAFSSAQELPTLPNVGAVTSSQPQGSPLEALTQLLDDLLERLGLPTVDPEAVTLPQAVSNPGGPIITDRKKRDVLSGVTGLPTGAPSVESLVDFLNQILETLSLPTVDPESVTAPSGVSNPGGPIIADRKKRDVFSGVTGLPTGAPSVDSLVELLNQILEALSLPTIDPESVTVPSGVSNPGGPIADRKKRDVLSEVTGLPTGAPSVDTLVELLNQLLEALNLPTVDPESVTVPSGVSNPGGPIITDRKKRDVLSGVTGLPTGAPSAGSFVDFLNQILEALNLPTVNPESVTVPSGVSNPGGPIVTRAARVQA</sequence>
<comment type="caution">
    <text evidence="2">The sequence shown here is derived from an EMBL/GenBank/DDBJ whole genome shotgun (WGS) entry which is preliminary data.</text>
</comment>
<dbReference type="Proteomes" id="UP000783686">
    <property type="component" value="Unassembled WGS sequence"/>
</dbReference>
<keyword evidence="3" id="KW-1185">Reference proteome</keyword>
<dbReference type="EMBL" id="CAJFCW020000005">
    <property type="protein sequence ID" value="CAG9119137.1"/>
    <property type="molecule type" value="Genomic_DNA"/>
</dbReference>
<dbReference type="Proteomes" id="UP000614601">
    <property type="component" value="Unassembled WGS sequence"/>
</dbReference>
<gene>
    <name evidence="2" type="ORF">BOKJ2_LOCUS10691</name>
</gene>
<evidence type="ECO:0000313" key="2">
    <source>
        <dbReference type="EMBL" id="CAD5223921.1"/>
    </source>
</evidence>
<proteinExistence type="predicted"/>
<organism evidence="2 3">
    <name type="scientific">Bursaphelenchus okinawaensis</name>
    <dbReference type="NCBI Taxonomy" id="465554"/>
    <lineage>
        <taxon>Eukaryota</taxon>
        <taxon>Metazoa</taxon>
        <taxon>Ecdysozoa</taxon>
        <taxon>Nematoda</taxon>
        <taxon>Chromadorea</taxon>
        <taxon>Rhabditida</taxon>
        <taxon>Tylenchina</taxon>
        <taxon>Tylenchomorpha</taxon>
        <taxon>Aphelenchoidea</taxon>
        <taxon>Aphelenchoididae</taxon>
        <taxon>Bursaphelenchus</taxon>
    </lineage>
</organism>
<evidence type="ECO:0000313" key="3">
    <source>
        <dbReference type="Proteomes" id="UP000614601"/>
    </source>
</evidence>
<evidence type="ECO:0000256" key="1">
    <source>
        <dbReference type="SAM" id="SignalP"/>
    </source>
</evidence>
<dbReference type="AlphaFoldDB" id="A0A811L882"/>
<protein>
    <submittedName>
        <fullName evidence="2">Uncharacterized protein</fullName>
    </submittedName>
</protein>